<gene>
    <name evidence="1" type="ORF">JM949_08540</name>
</gene>
<dbReference type="RefSeq" id="WP_203147893.1">
    <property type="nucleotide sequence ID" value="NZ_JAEVHL010000025.1"/>
</dbReference>
<evidence type="ECO:0000313" key="1">
    <source>
        <dbReference type="EMBL" id="MBM0275498.1"/>
    </source>
</evidence>
<name>A0ABS1YDK9_9ACTN</name>
<dbReference type="Proteomes" id="UP000622245">
    <property type="component" value="Unassembled WGS sequence"/>
</dbReference>
<dbReference type="EMBL" id="JAEVHL010000025">
    <property type="protein sequence ID" value="MBM0275498.1"/>
    <property type="molecule type" value="Genomic_DNA"/>
</dbReference>
<evidence type="ECO:0000313" key="2">
    <source>
        <dbReference type="Proteomes" id="UP000622245"/>
    </source>
</evidence>
<comment type="caution">
    <text evidence="1">The sequence shown here is derived from an EMBL/GenBank/DDBJ whole genome shotgun (WGS) entry which is preliminary data.</text>
</comment>
<proteinExistence type="predicted"/>
<reference evidence="1 2" key="1">
    <citation type="submission" date="2021-01" db="EMBL/GenBank/DDBJ databases">
        <title>Draft genome sequence of Micromonospora sp. strain STR1s_6.</title>
        <authorList>
            <person name="Karlyshev A."/>
            <person name="Jawad R."/>
        </authorList>
    </citation>
    <scope>NUCLEOTIDE SEQUENCE [LARGE SCALE GENOMIC DNA]</scope>
    <source>
        <strain evidence="1 2">STR1S-6</strain>
    </source>
</reference>
<keyword evidence="2" id="KW-1185">Reference proteome</keyword>
<sequence>MTTGARACFEKSGDRWWVLDTSSDGHSATASWTNWLADYLNGYTVDYREGSCVNKLGAGNWGVCNKDYYEDSTPHAYGTGSLLDWQACVYDATAGTWHGCSSPRWQYND</sequence>
<protein>
    <submittedName>
        <fullName evidence="1">Uncharacterized protein</fullName>
    </submittedName>
</protein>
<organism evidence="1 2">
    <name type="scientific">Micromonospora tarensis</name>
    <dbReference type="NCBI Taxonomy" id="2806100"/>
    <lineage>
        <taxon>Bacteria</taxon>
        <taxon>Bacillati</taxon>
        <taxon>Actinomycetota</taxon>
        <taxon>Actinomycetes</taxon>
        <taxon>Micromonosporales</taxon>
        <taxon>Micromonosporaceae</taxon>
        <taxon>Micromonospora</taxon>
    </lineage>
</organism>
<accession>A0ABS1YDK9</accession>